<keyword evidence="12" id="KW-1185">Reference proteome</keyword>
<feature type="transmembrane region" description="Helical" evidence="8">
    <location>
        <begin position="272"/>
        <end position="293"/>
    </location>
</feature>
<dbReference type="SUPFAM" id="SSF90123">
    <property type="entry name" value="ABC transporter transmembrane region"/>
    <property type="match status" value="1"/>
</dbReference>
<evidence type="ECO:0000256" key="7">
    <source>
        <dbReference type="ARBA" id="ARBA00023136"/>
    </source>
</evidence>
<proteinExistence type="predicted"/>
<dbReference type="EMBL" id="MDEG01000003">
    <property type="protein sequence ID" value="PPU98916.1"/>
    <property type="molecule type" value="Genomic_DNA"/>
</dbReference>
<keyword evidence="2" id="KW-0813">Transport</keyword>
<dbReference type="Proteomes" id="UP000238261">
    <property type="component" value="Unassembled WGS sequence"/>
</dbReference>
<accession>A0A2S7F0N2</accession>
<dbReference type="RefSeq" id="WP_046978582.1">
    <property type="nucleotide sequence ID" value="NZ_CP043476.1"/>
</dbReference>
<dbReference type="Gene3D" id="1.20.1560.10">
    <property type="entry name" value="ABC transporter type 1, transmembrane domain"/>
    <property type="match status" value="1"/>
</dbReference>
<organism evidence="11 12">
    <name type="scientific">Xanthomonas hyacinthi</name>
    <dbReference type="NCBI Taxonomy" id="56455"/>
    <lineage>
        <taxon>Bacteria</taxon>
        <taxon>Pseudomonadati</taxon>
        <taxon>Pseudomonadota</taxon>
        <taxon>Gammaproteobacteria</taxon>
        <taxon>Lysobacterales</taxon>
        <taxon>Lysobacteraceae</taxon>
        <taxon>Xanthomonas</taxon>
    </lineage>
</organism>
<evidence type="ECO:0000256" key="1">
    <source>
        <dbReference type="ARBA" id="ARBA00004651"/>
    </source>
</evidence>
<evidence type="ECO:0000256" key="6">
    <source>
        <dbReference type="ARBA" id="ARBA00022989"/>
    </source>
</evidence>
<dbReference type="SMART" id="SM00382">
    <property type="entry name" value="AAA"/>
    <property type="match status" value="1"/>
</dbReference>
<comment type="subcellular location">
    <subcellularLocation>
        <location evidence="1">Cell membrane</location>
        <topology evidence="1">Multi-pass membrane protein</topology>
    </subcellularLocation>
</comment>
<dbReference type="PROSITE" id="PS50929">
    <property type="entry name" value="ABC_TM1F"/>
    <property type="match status" value="1"/>
</dbReference>
<evidence type="ECO:0000256" key="4">
    <source>
        <dbReference type="ARBA" id="ARBA00022741"/>
    </source>
</evidence>
<dbReference type="InterPro" id="IPR039421">
    <property type="entry name" value="Type_1_exporter"/>
</dbReference>
<dbReference type="InterPro" id="IPR027417">
    <property type="entry name" value="P-loop_NTPase"/>
</dbReference>
<feature type="transmembrane region" description="Helical" evidence="8">
    <location>
        <begin position="158"/>
        <end position="182"/>
    </location>
</feature>
<dbReference type="InterPro" id="IPR011527">
    <property type="entry name" value="ABC1_TM_dom"/>
</dbReference>
<dbReference type="AlphaFoldDB" id="A0A2S7F0N2"/>
<dbReference type="GO" id="GO:0005886">
    <property type="term" value="C:plasma membrane"/>
    <property type="evidence" value="ECO:0007669"/>
    <property type="project" value="UniProtKB-SubCell"/>
</dbReference>
<feature type="domain" description="ABC transporter" evidence="9">
    <location>
        <begin position="365"/>
        <end position="599"/>
    </location>
</feature>
<evidence type="ECO:0000256" key="8">
    <source>
        <dbReference type="SAM" id="Phobius"/>
    </source>
</evidence>
<evidence type="ECO:0000256" key="5">
    <source>
        <dbReference type="ARBA" id="ARBA00022840"/>
    </source>
</evidence>
<keyword evidence="7 8" id="KW-0472">Membrane</keyword>
<dbReference type="InterPro" id="IPR003439">
    <property type="entry name" value="ABC_transporter-like_ATP-bd"/>
</dbReference>
<dbReference type="PROSITE" id="PS50893">
    <property type="entry name" value="ABC_TRANSPORTER_2"/>
    <property type="match status" value="1"/>
</dbReference>
<dbReference type="InterPro" id="IPR017871">
    <property type="entry name" value="ABC_transporter-like_CS"/>
</dbReference>
<evidence type="ECO:0000256" key="3">
    <source>
        <dbReference type="ARBA" id="ARBA00022692"/>
    </source>
</evidence>
<keyword evidence="4" id="KW-0547">Nucleotide-binding</keyword>
<dbReference type="Pfam" id="PF00005">
    <property type="entry name" value="ABC_tran"/>
    <property type="match status" value="1"/>
</dbReference>
<evidence type="ECO:0000259" key="10">
    <source>
        <dbReference type="PROSITE" id="PS50929"/>
    </source>
</evidence>
<dbReference type="PANTHER" id="PTHR43394">
    <property type="entry name" value="ATP-DEPENDENT PERMEASE MDL1, MITOCHONDRIAL"/>
    <property type="match status" value="1"/>
</dbReference>
<dbReference type="PANTHER" id="PTHR43394:SF1">
    <property type="entry name" value="ATP-BINDING CASSETTE SUB-FAMILY B MEMBER 10, MITOCHONDRIAL"/>
    <property type="match status" value="1"/>
</dbReference>
<dbReference type="Gene3D" id="3.40.50.300">
    <property type="entry name" value="P-loop containing nucleotide triphosphate hydrolases"/>
    <property type="match status" value="1"/>
</dbReference>
<keyword evidence="6 8" id="KW-1133">Transmembrane helix</keyword>
<feature type="transmembrane region" description="Helical" evidence="8">
    <location>
        <begin position="188"/>
        <end position="207"/>
    </location>
</feature>
<keyword evidence="5 11" id="KW-0067">ATP-binding</keyword>
<feature type="transmembrane region" description="Helical" evidence="8">
    <location>
        <begin position="299"/>
        <end position="317"/>
    </location>
</feature>
<keyword evidence="3 8" id="KW-0812">Transmembrane</keyword>
<evidence type="ECO:0000313" key="11">
    <source>
        <dbReference type="EMBL" id="PPU98916.1"/>
    </source>
</evidence>
<reference evidence="12" key="1">
    <citation type="submission" date="2016-08" db="EMBL/GenBank/DDBJ databases">
        <authorList>
            <person name="Merda D."/>
            <person name="Briand M."/>
            <person name="Taghouti G."/>
            <person name="Carrere S."/>
            <person name="Gouzy J."/>
            <person name="Portier P."/>
            <person name="Jacques M.-A."/>
            <person name="Fischer-Le Saux M."/>
        </authorList>
    </citation>
    <scope>NUCLEOTIDE SEQUENCE [LARGE SCALE GENOMIC DNA]</scope>
    <source>
        <strain evidence="12">CFBP1156</strain>
    </source>
</reference>
<name>A0A2S7F0N2_9XANT</name>
<feature type="transmembrane region" description="Helical" evidence="8">
    <location>
        <begin position="45"/>
        <end position="67"/>
    </location>
</feature>
<protein>
    <submittedName>
        <fullName evidence="11">ABC transporter ATP-binding protein</fullName>
    </submittedName>
</protein>
<dbReference type="GO" id="GO:0015421">
    <property type="term" value="F:ABC-type oligopeptide transporter activity"/>
    <property type="evidence" value="ECO:0007669"/>
    <property type="project" value="TreeGrafter"/>
</dbReference>
<dbReference type="OrthoDB" id="9802264at2"/>
<dbReference type="Pfam" id="PF00664">
    <property type="entry name" value="ABC_membrane"/>
    <property type="match status" value="1"/>
</dbReference>
<dbReference type="SUPFAM" id="SSF52540">
    <property type="entry name" value="P-loop containing nucleoside triphosphate hydrolases"/>
    <property type="match status" value="1"/>
</dbReference>
<feature type="transmembrane region" description="Helical" evidence="8">
    <location>
        <begin position="79"/>
        <end position="98"/>
    </location>
</feature>
<evidence type="ECO:0000259" key="9">
    <source>
        <dbReference type="PROSITE" id="PS50893"/>
    </source>
</evidence>
<gene>
    <name evidence="11" type="ORF">XhyaCFBP1156_05950</name>
</gene>
<dbReference type="InterPro" id="IPR036640">
    <property type="entry name" value="ABC1_TM_sf"/>
</dbReference>
<evidence type="ECO:0000313" key="12">
    <source>
        <dbReference type="Proteomes" id="UP000238261"/>
    </source>
</evidence>
<feature type="domain" description="ABC transmembrane type-1" evidence="10">
    <location>
        <begin position="47"/>
        <end position="331"/>
    </location>
</feature>
<dbReference type="PROSITE" id="PS00211">
    <property type="entry name" value="ABC_TRANSPORTER_1"/>
    <property type="match status" value="1"/>
</dbReference>
<comment type="caution">
    <text evidence="11">The sequence shown here is derived from an EMBL/GenBank/DDBJ whole genome shotgun (WGS) entry which is preliminary data.</text>
</comment>
<dbReference type="FunFam" id="3.40.50.300:FF:000287">
    <property type="entry name" value="Multidrug ABC transporter ATP-binding protein"/>
    <property type="match status" value="1"/>
</dbReference>
<dbReference type="GO" id="GO:0016887">
    <property type="term" value="F:ATP hydrolysis activity"/>
    <property type="evidence" value="ECO:0007669"/>
    <property type="project" value="InterPro"/>
</dbReference>
<evidence type="ECO:0000256" key="2">
    <source>
        <dbReference type="ARBA" id="ARBA00022448"/>
    </source>
</evidence>
<dbReference type="GO" id="GO:0005524">
    <property type="term" value="F:ATP binding"/>
    <property type="evidence" value="ECO:0007669"/>
    <property type="project" value="UniProtKB-KW"/>
</dbReference>
<dbReference type="InterPro" id="IPR003593">
    <property type="entry name" value="AAA+_ATPase"/>
</dbReference>
<sequence>MSLSALDASAVAGNETRAPAPAAVFRLPDRPLAFALHFLRRYRRWYLLIVFLEIGAATSSMCAPYAIGGIVKQVSGPAGPLTVGLLQWLGLFATLNLLEAVLARASGACRVHVAPLQRTQATAELYAFLHHHSLRFISSNFAGALANRISETAVGVNMATWTILFEFLPIAIALCVSVLLLAHANTTLAGFALAWSLTFVAVSYMLARRCRTYARSHAEARAETVGKVVDTVSNLSSVRLFARLDFERRNLDQSLAREVKTFRASMGYNEKILRFQFGAAVLLKVGVVAIAVLLWSRGAIGVGEFVMSVSVALLVIAETRNLSRRFLEFFEYIGNIENGVRTIVQPHEITDAPDAATLVVHRARIEFKDVDFAYEDGSWVFRGLNLRIEPGQRVGLVGYSGSGKSTLLNLLLRLYDPQAGQVLLDGVDIATVKQESLHSQIGLIPQDPGLFHRSLLENIRYGRLDASLQEVEHAARVAHAHEFITDMDQHYDALVGERGVKLSGGQRQRIAIARVVLKDAPILVMDEATSSLDSVTEQAIQNSLDTLMPGKTAIVVAHRLSTIAHLDRILVFDRGRIVEDGSHAELLACGGLYQRLWSRQAGGFLATTAAEA</sequence>